<dbReference type="FunFam" id="1.10.10.10:FF:000001">
    <property type="entry name" value="LysR family transcriptional regulator"/>
    <property type="match status" value="1"/>
</dbReference>
<keyword evidence="3" id="KW-0238">DNA-binding</keyword>
<dbReference type="SUPFAM" id="SSF53850">
    <property type="entry name" value="Periplasmic binding protein-like II"/>
    <property type="match status" value="1"/>
</dbReference>
<dbReference type="RefSeq" id="WP_163651986.1">
    <property type="nucleotide sequence ID" value="NZ_JAAGRN010000002.1"/>
</dbReference>
<dbReference type="Pfam" id="PF00126">
    <property type="entry name" value="HTH_1"/>
    <property type="match status" value="1"/>
</dbReference>
<keyword evidence="4" id="KW-0804">Transcription</keyword>
<proteinExistence type="inferred from homology"/>
<dbReference type="GO" id="GO:0003700">
    <property type="term" value="F:DNA-binding transcription factor activity"/>
    <property type="evidence" value="ECO:0007669"/>
    <property type="project" value="InterPro"/>
</dbReference>
<evidence type="ECO:0000256" key="2">
    <source>
        <dbReference type="ARBA" id="ARBA00023015"/>
    </source>
</evidence>
<dbReference type="PROSITE" id="PS50931">
    <property type="entry name" value="HTH_LYSR"/>
    <property type="match status" value="1"/>
</dbReference>
<evidence type="ECO:0000256" key="3">
    <source>
        <dbReference type="ARBA" id="ARBA00023125"/>
    </source>
</evidence>
<name>A0A6B2R596_9BURK</name>
<dbReference type="Pfam" id="PF03466">
    <property type="entry name" value="LysR_substrate"/>
    <property type="match status" value="1"/>
</dbReference>
<dbReference type="PANTHER" id="PTHR30537:SF81">
    <property type="entry name" value="TRANSCRIPTIONAL REGULATOR-RELATED"/>
    <property type="match status" value="1"/>
</dbReference>
<keyword evidence="2" id="KW-0805">Transcription regulation</keyword>
<dbReference type="GO" id="GO:0006351">
    <property type="term" value="P:DNA-templated transcription"/>
    <property type="evidence" value="ECO:0007669"/>
    <property type="project" value="TreeGrafter"/>
</dbReference>
<evidence type="ECO:0000256" key="1">
    <source>
        <dbReference type="ARBA" id="ARBA00009437"/>
    </source>
</evidence>
<sequence>MDKLKAIEIFIEVAQGLSFSGAAQRLGMAKGNVTKHIAWLEQNLGVQLLTRTTKSVSLTESGLSLLENGRELLDRAEKVDNAVRQSVKQTKGILRLGAPPSFGAFHLVPIITAFSSAHPDIQVVLYLDDGRTDLVAEGLDMSVRIASSLKDTSQVAHKLAVVPQLLVASPEYLKRRGMPADVADLANHDCMVHALKSPTNIWNFDGPAPLNAKHSVRVRGTIRANYGDPLRHAAILGHGISMHPTYMVMQDIQAGRLQTVLPEFRPSGVDIYAVFPSRKNLPVRVRTFLDFLRQWFREPGWDVYKNLPYTAP</sequence>
<dbReference type="CDD" id="cd08422">
    <property type="entry name" value="PBP2_CrgA_like"/>
    <property type="match status" value="1"/>
</dbReference>
<dbReference type="PANTHER" id="PTHR30537">
    <property type="entry name" value="HTH-TYPE TRANSCRIPTIONAL REGULATOR"/>
    <property type="match status" value="1"/>
</dbReference>
<dbReference type="InterPro" id="IPR000847">
    <property type="entry name" value="LysR_HTH_N"/>
</dbReference>
<dbReference type="EMBL" id="JAAGRN010000002">
    <property type="protein sequence ID" value="NDY82515.1"/>
    <property type="molecule type" value="Genomic_DNA"/>
</dbReference>
<dbReference type="InterPro" id="IPR005119">
    <property type="entry name" value="LysR_subst-bd"/>
</dbReference>
<dbReference type="Gene3D" id="3.40.190.290">
    <property type="match status" value="1"/>
</dbReference>
<accession>A0A6B2R596</accession>
<comment type="similarity">
    <text evidence="1">Belongs to the LysR transcriptional regulatory family.</text>
</comment>
<reference evidence="6" key="1">
    <citation type="submission" date="2020-02" db="EMBL/GenBank/DDBJ databases">
        <authorList>
            <person name="Chen W.-M."/>
        </authorList>
    </citation>
    <scope>NUCLEOTIDE SEQUENCE</scope>
    <source>
        <strain evidence="6">NBD-18</strain>
    </source>
</reference>
<dbReference type="GO" id="GO:0043565">
    <property type="term" value="F:sequence-specific DNA binding"/>
    <property type="evidence" value="ECO:0007669"/>
    <property type="project" value="TreeGrafter"/>
</dbReference>
<evidence type="ECO:0000259" key="5">
    <source>
        <dbReference type="PROSITE" id="PS50931"/>
    </source>
</evidence>
<comment type="caution">
    <text evidence="6">The sequence shown here is derived from an EMBL/GenBank/DDBJ whole genome shotgun (WGS) entry which is preliminary data.</text>
</comment>
<dbReference type="InterPro" id="IPR058163">
    <property type="entry name" value="LysR-type_TF_proteobact-type"/>
</dbReference>
<dbReference type="AlphaFoldDB" id="A0A6B2R596"/>
<dbReference type="InterPro" id="IPR036388">
    <property type="entry name" value="WH-like_DNA-bd_sf"/>
</dbReference>
<gene>
    <name evidence="6" type="ORF">G3I67_04645</name>
</gene>
<feature type="domain" description="HTH lysR-type" evidence="5">
    <location>
        <begin position="1"/>
        <end position="59"/>
    </location>
</feature>
<dbReference type="SUPFAM" id="SSF46785">
    <property type="entry name" value="Winged helix' DNA-binding domain"/>
    <property type="match status" value="1"/>
</dbReference>
<organism evidence="6">
    <name type="scientific">Sheuella amnicola</name>
    <dbReference type="NCBI Taxonomy" id="2707330"/>
    <lineage>
        <taxon>Bacteria</taxon>
        <taxon>Pseudomonadati</taxon>
        <taxon>Pseudomonadota</taxon>
        <taxon>Betaproteobacteria</taxon>
        <taxon>Burkholderiales</taxon>
        <taxon>Alcaligenaceae</taxon>
        <taxon>Sheuella</taxon>
    </lineage>
</organism>
<protein>
    <submittedName>
        <fullName evidence="6">LysR family transcriptional regulator</fullName>
    </submittedName>
</protein>
<dbReference type="Gene3D" id="1.10.10.10">
    <property type="entry name" value="Winged helix-like DNA-binding domain superfamily/Winged helix DNA-binding domain"/>
    <property type="match status" value="1"/>
</dbReference>
<evidence type="ECO:0000313" key="6">
    <source>
        <dbReference type="EMBL" id="NDY82515.1"/>
    </source>
</evidence>
<dbReference type="InterPro" id="IPR036390">
    <property type="entry name" value="WH_DNA-bd_sf"/>
</dbReference>
<evidence type="ECO:0000256" key="4">
    <source>
        <dbReference type="ARBA" id="ARBA00023163"/>
    </source>
</evidence>